<dbReference type="AlphaFoldDB" id="A0A4S2M4E8"/>
<evidence type="ECO:0000313" key="2">
    <source>
        <dbReference type="Proteomes" id="UP000308267"/>
    </source>
</evidence>
<sequence>MTDLHLPKIFLLSVGSFLISRNEILRLRFVDRVHRKVVRRILMASIQLIAGFQIHHQVRPVDSVSKLWKSPLCRYFDAVLGFDGVVFSEAHGMFVRLLDVIEELLTLFTRTCAFI</sequence>
<evidence type="ECO:0000313" key="1">
    <source>
        <dbReference type="EMBL" id="TGZ71190.1"/>
    </source>
</evidence>
<keyword evidence="2" id="KW-1185">Reference proteome</keyword>
<reference evidence="1 2" key="1">
    <citation type="journal article" date="2019" name="BMC Genomics">
        <title>New insights from Opisthorchis felineus genome: update on genomics of the epidemiologically important liver flukes.</title>
        <authorList>
            <person name="Ershov N.I."/>
            <person name="Mordvinov V.A."/>
            <person name="Prokhortchouk E.B."/>
            <person name="Pakharukova M.Y."/>
            <person name="Gunbin K.V."/>
            <person name="Ustyantsev K."/>
            <person name="Genaev M.A."/>
            <person name="Blinov A.G."/>
            <person name="Mazur A."/>
            <person name="Boulygina E."/>
            <person name="Tsygankova S."/>
            <person name="Khrameeva E."/>
            <person name="Chekanov N."/>
            <person name="Fan G."/>
            <person name="Xiao A."/>
            <person name="Zhang H."/>
            <person name="Xu X."/>
            <person name="Yang H."/>
            <person name="Solovyev V."/>
            <person name="Lee S.M."/>
            <person name="Liu X."/>
            <person name="Afonnikov D.A."/>
            <person name="Skryabin K.G."/>
        </authorList>
    </citation>
    <scope>NUCLEOTIDE SEQUENCE [LARGE SCALE GENOMIC DNA]</scope>
    <source>
        <strain evidence="1">AK-0245</strain>
        <tissue evidence="1">Whole organism</tissue>
    </source>
</reference>
<protein>
    <submittedName>
        <fullName evidence="1">Uncharacterized protein</fullName>
    </submittedName>
</protein>
<dbReference type="Proteomes" id="UP000308267">
    <property type="component" value="Unassembled WGS sequence"/>
</dbReference>
<gene>
    <name evidence="1" type="ORF">CRM22_002786</name>
</gene>
<comment type="caution">
    <text evidence="1">The sequence shown here is derived from an EMBL/GenBank/DDBJ whole genome shotgun (WGS) entry which is preliminary data.</text>
</comment>
<dbReference type="EMBL" id="SJOL01004822">
    <property type="protein sequence ID" value="TGZ71190.1"/>
    <property type="molecule type" value="Genomic_DNA"/>
</dbReference>
<organism evidence="1 2">
    <name type="scientific">Opisthorchis felineus</name>
    <dbReference type="NCBI Taxonomy" id="147828"/>
    <lineage>
        <taxon>Eukaryota</taxon>
        <taxon>Metazoa</taxon>
        <taxon>Spiralia</taxon>
        <taxon>Lophotrochozoa</taxon>
        <taxon>Platyhelminthes</taxon>
        <taxon>Trematoda</taxon>
        <taxon>Digenea</taxon>
        <taxon>Opisthorchiida</taxon>
        <taxon>Opisthorchiata</taxon>
        <taxon>Opisthorchiidae</taxon>
        <taxon>Opisthorchis</taxon>
    </lineage>
</organism>
<accession>A0A4S2M4E8</accession>
<proteinExistence type="predicted"/>
<name>A0A4S2M4E8_OPIFE</name>